<evidence type="ECO:0000256" key="1">
    <source>
        <dbReference type="SAM" id="MobiDB-lite"/>
    </source>
</evidence>
<accession>A0A813KSE0</accession>
<feature type="transmembrane region" description="Helical" evidence="2">
    <location>
        <begin position="77"/>
        <end position="94"/>
    </location>
</feature>
<feature type="region of interest" description="Disordered" evidence="1">
    <location>
        <begin position="106"/>
        <end position="241"/>
    </location>
</feature>
<feature type="compositionally biased region" description="Polar residues" evidence="1">
    <location>
        <begin position="124"/>
        <end position="139"/>
    </location>
</feature>
<keyword evidence="2" id="KW-0812">Transmembrane</keyword>
<dbReference type="AlphaFoldDB" id="A0A813KSE0"/>
<proteinExistence type="predicted"/>
<feature type="compositionally biased region" description="Low complexity" evidence="1">
    <location>
        <begin position="106"/>
        <end position="123"/>
    </location>
</feature>
<reference evidence="3" key="1">
    <citation type="submission" date="2021-02" db="EMBL/GenBank/DDBJ databases">
        <authorList>
            <person name="Dougan E. K."/>
            <person name="Rhodes N."/>
            <person name="Thang M."/>
            <person name="Chan C."/>
        </authorList>
    </citation>
    <scope>NUCLEOTIDE SEQUENCE</scope>
</reference>
<feature type="transmembrane region" description="Helical" evidence="2">
    <location>
        <begin position="49"/>
        <end position="65"/>
    </location>
</feature>
<keyword evidence="2" id="KW-0472">Membrane</keyword>
<sequence>MSRRLLPHLLLVVGCFAFLLWPRLLFLSPPGGSLHAPPSMQQPPAATGTAYQVLLGALLLLPWPATAKEDISAEQPLVGPSLVLVGMALLWVLAQQQQQQQQQTRQQQQQQQQHHQQQHQQQQASGNEGEASTSSQSRDNGGEASMPSQCRANEGEASTPSQCRGKEGDVKTPTATTETKPTTTPPSQKTATATTTPPALTATTMITTTSRCRGKESRASTPSQCLGREGESSTPSLCCGKEGEATTTTTATTTILTTTTTTSMPSQCFQHLVPDSPLLKGGRMAGQEAPLVFLLVPSSEQLAEYIRTDPAGPFAKPSFEWPARLLAPTSGQSERRGGDKEASLREGHWADWGFEYSSREPFLLKADWHSVQGWGEEFDIFVPRVDSITTVRRAPPRLLAFLEAFREANDHCWQAIIKGLEVMKAEQTDSPNPIRQRLLDLFLEQFRERGHFGAVEAQAGPALKSRNMRWHFDGATGLLHLGITLGGRRKLQLSASGERHEVTLAPGNFYLSSPFLFDHSVSYDAAGESRGPVLALMCRFGFLAEDDALWVNHLRGPDMLQVAGLITSCLQTAADAGTLRLPSLEEVVQTETRHKRSPTG</sequence>
<keyword evidence="2" id="KW-1133">Transmembrane helix</keyword>
<dbReference type="PROSITE" id="PS51257">
    <property type="entry name" value="PROKAR_LIPOPROTEIN"/>
    <property type="match status" value="1"/>
</dbReference>
<protein>
    <submittedName>
        <fullName evidence="3">Uncharacterized protein</fullName>
    </submittedName>
</protein>
<evidence type="ECO:0000313" key="4">
    <source>
        <dbReference type="Proteomes" id="UP000626109"/>
    </source>
</evidence>
<dbReference type="EMBL" id="CAJNNW010032668">
    <property type="protein sequence ID" value="CAE8714694.1"/>
    <property type="molecule type" value="Genomic_DNA"/>
</dbReference>
<gene>
    <name evidence="3" type="ORF">PGLA2088_LOCUS38141</name>
</gene>
<dbReference type="Proteomes" id="UP000626109">
    <property type="component" value="Unassembled WGS sequence"/>
</dbReference>
<feature type="compositionally biased region" description="Polar residues" evidence="1">
    <location>
        <begin position="146"/>
        <end position="162"/>
    </location>
</feature>
<feature type="compositionally biased region" description="Low complexity" evidence="1">
    <location>
        <begin position="171"/>
        <end position="209"/>
    </location>
</feature>
<evidence type="ECO:0000256" key="2">
    <source>
        <dbReference type="SAM" id="Phobius"/>
    </source>
</evidence>
<comment type="caution">
    <text evidence="3">The sequence shown here is derived from an EMBL/GenBank/DDBJ whole genome shotgun (WGS) entry which is preliminary data.</text>
</comment>
<name>A0A813KSE0_POLGL</name>
<evidence type="ECO:0000313" key="3">
    <source>
        <dbReference type="EMBL" id="CAE8714694.1"/>
    </source>
</evidence>
<organism evidence="3 4">
    <name type="scientific">Polarella glacialis</name>
    <name type="common">Dinoflagellate</name>
    <dbReference type="NCBI Taxonomy" id="89957"/>
    <lineage>
        <taxon>Eukaryota</taxon>
        <taxon>Sar</taxon>
        <taxon>Alveolata</taxon>
        <taxon>Dinophyceae</taxon>
        <taxon>Suessiales</taxon>
        <taxon>Suessiaceae</taxon>
        <taxon>Polarella</taxon>
    </lineage>
</organism>